<dbReference type="GO" id="GO:0016740">
    <property type="term" value="F:transferase activity"/>
    <property type="evidence" value="ECO:0007669"/>
    <property type="project" value="UniProtKB-KW"/>
</dbReference>
<dbReference type="Pfam" id="PF00132">
    <property type="entry name" value="Hexapep"/>
    <property type="match status" value="1"/>
</dbReference>
<dbReference type="InterPro" id="IPR001451">
    <property type="entry name" value="Hexapep"/>
</dbReference>
<gene>
    <name evidence="2" type="ORF">EDC91_1468</name>
</gene>
<dbReference type="PANTHER" id="PTHR23416">
    <property type="entry name" value="SIALIC ACID SYNTHASE-RELATED"/>
    <property type="match status" value="1"/>
</dbReference>
<evidence type="ECO:0000256" key="1">
    <source>
        <dbReference type="SAM" id="Phobius"/>
    </source>
</evidence>
<organism evidence="2 3">
    <name type="scientific">Shewanella fodinae</name>
    <dbReference type="NCBI Taxonomy" id="552357"/>
    <lineage>
        <taxon>Bacteria</taxon>
        <taxon>Pseudomonadati</taxon>
        <taxon>Pseudomonadota</taxon>
        <taxon>Gammaproteobacteria</taxon>
        <taxon>Alteromonadales</taxon>
        <taxon>Shewanellaceae</taxon>
        <taxon>Shewanella</taxon>
    </lineage>
</organism>
<evidence type="ECO:0000313" key="3">
    <source>
        <dbReference type="Proteomes" id="UP000294832"/>
    </source>
</evidence>
<keyword evidence="1" id="KW-1133">Transmembrane helix</keyword>
<proteinExistence type="predicted"/>
<dbReference type="InterPro" id="IPR051159">
    <property type="entry name" value="Hexapeptide_acetyltransf"/>
</dbReference>
<evidence type="ECO:0000313" key="2">
    <source>
        <dbReference type="EMBL" id="TCN77396.1"/>
    </source>
</evidence>
<accession>A0A4R2F2K3</accession>
<feature type="transmembrane region" description="Helical" evidence="1">
    <location>
        <begin position="25"/>
        <end position="50"/>
    </location>
</feature>
<dbReference type="RefSeq" id="WP_133040544.1">
    <property type="nucleotide sequence ID" value="NZ_SLWF01000046.1"/>
</dbReference>
<dbReference type="AlphaFoldDB" id="A0A4R2F2K3"/>
<comment type="caution">
    <text evidence="2">The sequence shown here is derived from an EMBL/GenBank/DDBJ whole genome shotgun (WGS) entry which is preliminary data.</text>
</comment>
<dbReference type="EMBL" id="SLWF01000046">
    <property type="protein sequence ID" value="TCN77396.1"/>
    <property type="molecule type" value="Genomic_DNA"/>
</dbReference>
<keyword evidence="1" id="KW-0472">Membrane</keyword>
<keyword evidence="2" id="KW-0808">Transferase</keyword>
<dbReference type="Gene3D" id="2.160.10.10">
    <property type="entry name" value="Hexapeptide repeat proteins"/>
    <property type="match status" value="2"/>
</dbReference>
<dbReference type="CDD" id="cd04647">
    <property type="entry name" value="LbH_MAT_like"/>
    <property type="match status" value="1"/>
</dbReference>
<keyword evidence="3" id="KW-1185">Reference proteome</keyword>
<reference evidence="2 3" key="1">
    <citation type="submission" date="2019-03" db="EMBL/GenBank/DDBJ databases">
        <title>Freshwater and sediment microbial communities from various areas in North America, analyzing microbe dynamics in response to fracking.</title>
        <authorList>
            <person name="Lamendella R."/>
        </authorList>
    </citation>
    <scope>NUCLEOTIDE SEQUENCE [LARGE SCALE GENOMIC DNA]</scope>
    <source>
        <strain evidence="2 3">74A</strain>
    </source>
</reference>
<dbReference type="OrthoDB" id="9815592at2"/>
<keyword evidence="1" id="KW-0812">Transmembrane</keyword>
<protein>
    <submittedName>
        <fullName evidence="2">Acetyltransferase-like isoleucine patch superfamily enzyme</fullName>
    </submittedName>
</protein>
<name>A0A4R2F2K3_9GAMM</name>
<dbReference type="SUPFAM" id="SSF51161">
    <property type="entry name" value="Trimeric LpxA-like enzymes"/>
    <property type="match status" value="1"/>
</dbReference>
<sequence length="221" mass="23476">MIFYFYKKIRGRELVLDKNLSNVDIMIYCISFLIMYIRGVVYCYVGVFLGKGVCLRGVSKLKLGKGTKIGRYCTIDAIGTNGIVCGRAFTVGEFSTIKVSGSLCNLGKGIIIGDNVGIGEFAHIGGAGGLIIGDDTIIGSYFSAHPENHIFHNQDILIRNQGVTHQGISIGKNCWIGAKVTLLDGAIIGDRCVIAAGAVVKGQFPSGCVIGGIPAKVLKTI</sequence>
<dbReference type="InterPro" id="IPR011004">
    <property type="entry name" value="Trimer_LpxA-like_sf"/>
</dbReference>
<dbReference type="Proteomes" id="UP000294832">
    <property type="component" value="Unassembled WGS sequence"/>
</dbReference>